<evidence type="ECO:0000259" key="8">
    <source>
        <dbReference type="PROSITE" id="PS50113"/>
    </source>
</evidence>
<dbReference type="Pfam" id="PF13426">
    <property type="entry name" value="PAS_9"/>
    <property type="match status" value="2"/>
</dbReference>
<dbReference type="InterPro" id="IPR004358">
    <property type="entry name" value="Sig_transdc_His_kin-like_C"/>
</dbReference>
<evidence type="ECO:0000256" key="2">
    <source>
        <dbReference type="ARBA" id="ARBA00012438"/>
    </source>
</evidence>
<dbReference type="SMART" id="SM00091">
    <property type="entry name" value="PAS"/>
    <property type="match status" value="6"/>
</dbReference>
<dbReference type="NCBIfam" id="TIGR00229">
    <property type="entry name" value="sensory_box"/>
    <property type="match status" value="4"/>
</dbReference>
<dbReference type="SMART" id="SM00387">
    <property type="entry name" value="HATPase_c"/>
    <property type="match status" value="1"/>
</dbReference>
<dbReference type="Pfam" id="PF02518">
    <property type="entry name" value="HATPase_c"/>
    <property type="match status" value="1"/>
</dbReference>
<dbReference type="PANTHER" id="PTHR43304:SF1">
    <property type="entry name" value="PAC DOMAIN-CONTAINING PROTEIN"/>
    <property type="match status" value="1"/>
</dbReference>
<reference evidence="9 10" key="1">
    <citation type="submission" date="2018-07" db="EMBL/GenBank/DDBJ databases">
        <title>Genome sequences of Haloplanus sp. CBA1113.</title>
        <authorList>
            <person name="Kim Y.B."/>
            <person name="Roh S.W."/>
        </authorList>
    </citation>
    <scope>NUCLEOTIDE SEQUENCE [LARGE SCALE GENOMIC DNA]</scope>
    <source>
        <strain evidence="9 10">CBA1113</strain>
    </source>
</reference>
<dbReference type="SUPFAM" id="SSF55785">
    <property type="entry name" value="PYP-like sensor domain (PAS domain)"/>
    <property type="match status" value="6"/>
</dbReference>
<keyword evidence="4" id="KW-0808">Transferase</keyword>
<proteinExistence type="predicted"/>
<dbReference type="InterPro" id="IPR036890">
    <property type="entry name" value="HATPase_C_sf"/>
</dbReference>
<dbReference type="CDD" id="cd00130">
    <property type="entry name" value="PAS"/>
    <property type="match status" value="5"/>
</dbReference>
<dbReference type="Pfam" id="PF13188">
    <property type="entry name" value="PAS_8"/>
    <property type="match status" value="2"/>
</dbReference>
<feature type="domain" description="Histidine kinase" evidence="6">
    <location>
        <begin position="777"/>
        <end position="981"/>
    </location>
</feature>
<dbReference type="RefSeq" id="WP_114584837.1">
    <property type="nucleotide sequence ID" value="NZ_CP031150.1"/>
</dbReference>
<dbReference type="Proteomes" id="UP000253273">
    <property type="component" value="Chromosome"/>
</dbReference>
<organism evidence="9 10">
    <name type="scientific">Haloplanus rubicundus</name>
    <dbReference type="NCBI Taxonomy" id="1547898"/>
    <lineage>
        <taxon>Archaea</taxon>
        <taxon>Methanobacteriati</taxon>
        <taxon>Methanobacteriota</taxon>
        <taxon>Stenosarchaea group</taxon>
        <taxon>Halobacteria</taxon>
        <taxon>Halobacteriales</taxon>
        <taxon>Haloferacaceae</taxon>
        <taxon>Haloplanus</taxon>
    </lineage>
</organism>
<feature type="domain" description="PAS" evidence="7">
    <location>
        <begin position="130"/>
        <end position="176"/>
    </location>
</feature>
<dbReference type="Gene3D" id="3.30.565.10">
    <property type="entry name" value="Histidine kinase-like ATPase, C-terminal domain"/>
    <property type="match status" value="1"/>
</dbReference>
<dbReference type="InterPro" id="IPR003594">
    <property type="entry name" value="HATPase_dom"/>
</dbReference>
<feature type="domain" description="PAC" evidence="8">
    <location>
        <begin position="201"/>
        <end position="255"/>
    </location>
</feature>
<feature type="domain" description="PAC" evidence="8">
    <location>
        <begin position="464"/>
        <end position="517"/>
    </location>
</feature>
<dbReference type="PANTHER" id="PTHR43304">
    <property type="entry name" value="PHYTOCHROME-LIKE PROTEIN CPH1"/>
    <property type="match status" value="1"/>
</dbReference>
<keyword evidence="5" id="KW-0418">Kinase</keyword>
<dbReference type="Pfam" id="PF08447">
    <property type="entry name" value="PAS_3"/>
    <property type="match status" value="1"/>
</dbReference>
<dbReference type="KEGG" id="haj:DU500_04130"/>
<dbReference type="PROSITE" id="PS50113">
    <property type="entry name" value="PAC"/>
    <property type="match status" value="3"/>
</dbReference>
<dbReference type="AlphaFoldDB" id="A0A345E0G6"/>
<feature type="domain" description="PAS" evidence="7">
    <location>
        <begin position="648"/>
        <end position="695"/>
    </location>
</feature>
<dbReference type="InterPro" id="IPR052162">
    <property type="entry name" value="Sensor_kinase/Photoreceptor"/>
</dbReference>
<dbReference type="PROSITE" id="PS50109">
    <property type="entry name" value="HIS_KIN"/>
    <property type="match status" value="1"/>
</dbReference>
<gene>
    <name evidence="9" type="ORF">DU500_04130</name>
</gene>
<dbReference type="SUPFAM" id="SSF55874">
    <property type="entry name" value="ATPase domain of HSP90 chaperone/DNA topoisomerase II/histidine kinase"/>
    <property type="match status" value="1"/>
</dbReference>
<evidence type="ECO:0000256" key="4">
    <source>
        <dbReference type="ARBA" id="ARBA00022679"/>
    </source>
</evidence>
<evidence type="ECO:0000259" key="7">
    <source>
        <dbReference type="PROSITE" id="PS50112"/>
    </source>
</evidence>
<evidence type="ECO:0000256" key="5">
    <source>
        <dbReference type="ARBA" id="ARBA00022777"/>
    </source>
</evidence>
<keyword evidence="10" id="KW-1185">Reference proteome</keyword>
<dbReference type="GeneID" id="37282545"/>
<comment type="catalytic activity">
    <reaction evidence="1">
        <text>ATP + protein L-histidine = ADP + protein N-phospho-L-histidine.</text>
        <dbReference type="EC" id="2.7.13.3"/>
    </reaction>
</comment>
<dbReference type="PROSITE" id="PS50112">
    <property type="entry name" value="PAS"/>
    <property type="match status" value="5"/>
</dbReference>
<dbReference type="InterPro" id="IPR013655">
    <property type="entry name" value="PAS_fold_3"/>
</dbReference>
<dbReference type="InterPro" id="IPR013656">
    <property type="entry name" value="PAS_4"/>
</dbReference>
<dbReference type="InterPro" id="IPR000700">
    <property type="entry name" value="PAS-assoc_C"/>
</dbReference>
<dbReference type="PRINTS" id="PR00344">
    <property type="entry name" value="BCTRLSENSOR"/>
</dbReference>
<feature type="domain" description="PAS" evidence="7">
    <location>
        <begin position="393"/>
        <end position="464"/>
    </location>
</feature>
<dbReference type="InterPro" id="IPR005467">
    <property type="entry name" value="His_kinase_dom"/>
</dbReference>
<feature type="domain" description="PAC" evidence="8">
    <location>
        <begin position="721"/>
        <end position="773"/>
    </location>
</feature>
<dbReference type="OrthoDB" id="106630at2157"/>
<sequence length="981" mass="110850">MTIEGNADEPMPAGDTPAKQFQYLERTADAVYTVDTEWTITFWDSQMAQRTGTDPDEVVGENLWDAFGDVIPPELEERYRTVMETGEPAEFDQYIPEPLDYWAEVRVFADESGLSVHSRDATERRARRSQLRKFERMVQHTGHAVFFTNVDGEIQYVNPSFERMTGYTSAEALGETPHLLTSGEHGDAFFADLWETILDGSTWNGEIVNERKDGTQFIANITIAPVTNDSGTVTNFVAIYDDITERKERERRLQTHELVVQAMNEVAFLVDGRKRIQFANQAVLDFADVSLEAITGLPIESFVEGVAAPDEDEQRFLNAVDSILTDEEPDVGEWIRERDGTETLSLEFELSFESVGRVVVEQRFVPVDLYDGERGVAIVSRDVTTRKEQEETIRTHLEQAQEISNVGSWHLDLEAEELYWSDECYRIFGIQPGQPMTYERFLSLVHPRDREDVEEAWSAALDGEPYEIEHRIVVDDEVKWVLETAEITFDEAGDPVKGIGVVQDITPQKTREKQIDASRQRYKTLLQSAPNPVFVVEANTGELIEANEAAETLRDQDRDEIIGLHQSQLHPPEEREKVRELFEDAVGKEEVWREYRDGSRIRAVTSTDETVPVEITVSTFQLPTGPVSYRVFRDVTEQIGREREIVEQKRRFESLFNSIRDPIVVTDTEGRITNCNPGFSRLFGYELDAIEGDSLATLLADDGELDTLLSAECASQDTLPRSWTVDYEKKSGQVFPGESSVSYLQDYEDSVIGFVDHIRDVSEREENRQQLRVMDRVLRHNIRNEMNVIMGRAEFIRAEGSSEIRSQAGEILETSEEFVELAAKQQKITTLLTESSERERYDVVPAVASAVSAVREQHPEATVSTTLPESCPVTATREVGRAVRELIDNAVTHSETVFPAVDLTVRRGDDVAEIEVSDNGPGIPDLEWRVLTREVEIGPLYHGSGLGLWLVNTIVRQSDGRLLVDENDAGGSTVTIVLRTG</sequence>
<name>A0A345E0G6_9EURY</name>
<keyword evidence="3" id="KW-0597">Phosphoprotein</keyword>
<dbReference type="CDD" id="cd00075">
    <property type="entry name" value="HATPase"/>
    <property type="match status" value="1"/>
</dbReference>
<dbReference type="Pfam" id="PF08448">
    <property type="entry name" value="PAS_4"/>
    <property type="match status" value="1"/>
</dbReference>
<dbReference type="EMBL" id="CP031150">
    <property type="protein sequence ID" value="AXG05688.1"/>
    <property type="molecule type" value="Genomic_DNA"/>
</dbReference>
<evidence type="ECO:0000313" key="9">
    <source>
        <dbReference type="EMBL" id="AXG05688.1"/>
    </source>
</evidence>
<dbReference type="EC" id="2.7.13.3" evidence="2"/>
<evidence type="ECO:0000259" key="6">
    <source>
        <dbReference type="PROSITE" id="PS50109"/>
    </source>
</evidence>
<dbReference type="InterPro" id="IPR035965">
    <property type="entry name" value="PAS-like_dom_sf"/>
</dbReference>
<dbReference type="Gene3D" id="2.10.70.100">
    <property type="match status" value="1"/>
</dbReference>
<dbReference type="SMART" id="SM00086">
    <property type="entry name" value="PAC"/>
    <property type="match status" value="3"/>
</dbReference>
<evidence type="ECO:0000313" key="10">
    <source>
        <dbReference type="Proteomes" id="UP000253273"/>
    </source>
</evidence>
<dbReference type="GO" id="GO:0004673">
    <property type="term" value="F:protein histidine kinase activity"/>
    <property type="evidence" value="ECO:0007669"/>
    <property type="project" value="UniProtKB-EC"/>
</dbReference>
<evidence type="ECO:0000256" key="3">
    <source>
        <dbReference type="ARBA" id="ARBA00022553"/>
    </source>
</evidence>
<dbReference type="Gene3D" id="3.30.450.20">
    <property type="entry name" value="PAS domain"/>
    <property type="match status" value="6"/>
</dbReference>
<dbReference type="InterPro" id="IPR001610">
    <property type="entry name" value="PAC"/>
</dbReference>
<feature type="domain" description="PAS" evidence="7">
    <location>
        <begin position="518"/>
        <end position="589"/>
    </location>
</feature>
<evidence type="ECO:0000256" key="1">
    <source>
        <dbReference type="ARBA" id="ARBA00000085"/>
    </source>
</evidence>
<protein>
    <recommendedName>
        <fullName evidence="2">histidine kinase</fullName>
        <ecNumber evidence="2">2.7.13.3</ecNumber>
    </recommendedName>
</protein>
<dbReference type="InterPro" id="IPR000014">
    <property type="entry name" value="PAS"/>
</dbReference>
<accession>A0A345E0G6</accession>
<feature type="domain" description="PAS" evidence="7">
    <location>
        <begin position="16"/>
        <end position="84"/>
    </location>
</feature>